<evidence type="ECO:0000313" key="1">
    <source>
        <dbReference type="EMBL" id="KFB89545.1"/>
    </source>
</evidence>
<dbReference type="Proteomes" id="UP000028721">
    <property type="component" value="Unassembled WGS sequence"/>
</dbReference>
<name>A0ABR4UCH5_9GAMM</name>
<protein>
    <submittedName>
        <fullName evidence="1">Uncharacterized protein</fullName>
    </submittedName>
</protein>
<gene>
    <name evidence="1" type="ORF">CR62_18695</name>
</gene>
<proteinExistence type="predicted"/>
<dbReference type="EMBL" id="JGVP01000005">
    <property type="protein sequence ID" value="KFB89545.1"/>
    <property type="molecule type" value="Genomic_DNA"/>
</dbReference>
<keyword evidence="2" id="KW-1185">Reference proteome</keyword>
<comment type="caution">
    <text evidence="1">The sequence shown here is derived from an EMBL/GenBank/DDBJ whole genome shotgun (WGS) entry which is preliminary data.</text>
</comment>
<organism evidence="1 2">
    <name type="scientific">Serratia grimesii</name>
    <dbReference type="NCBI Taxonomy" id="82995"/>
    <lineage>
        <taxon>Bacteria</taxon>
        <taxon>Pseudomonadati</taxon>
        <taxon>Pseudomonadota</taxon>
        <taxon>Gammaproteobacteria</taxon>
        <taxon>Enterobacterales</taxon>
        <taxon>Yersiniaceae</taxon>
        <taxon>Serratia</taxon>
    </lineage>
</organism>
<reference evidence="1 2" key="1">
    <citation type="submission" date="2014-03" db="EMBL/GenBank/DDBJ databases">
        <title>Draft genome sequence of the Serratia grimesii strain a2.</title>
        <authorList>
            <person name="Toymentseva A."/>
            <person name="Kazakov S."/>
            <person name="Giliazeva A."/>
            <person name="Ismagilova R."/>
            <person name="Shah R."/>
            <person name="Sharipova M."/>
            <person name="Khaitlina S."/>
            <person name="Mardanova A."/>
        </authorList>
    </citation>
    <scope>NUCLEOTIDE SEQUENCE [LARGE SCALE GENOMIC DNA]</scope>
    <source>
        <strain evidence="1 2">A2</strain>
    </source>
</reference>
<accession>A0ABR4UCH5</accession>
<sequence>MEELPFRVLVSIETFIHQRGAPMNTSSDIVTSLAIIPSFDALRSYVPAQAGIRITLKEWKENGIHGGGDFISIVGVKADDGGHVAQTTGFYWERIASTVNFYDYGIESTDRTSSNYIDVTKSLQAAINKAIEKKCVLVSEFPKAGSYAKIGLFISSSINITGLTCLSGALHLFIKSSSFIPKTDIGLRLPWVVINQNGEYDENGLVYGTTQGNQDLDTITIYNMDGYAGKAINGQLHTLSGSRVKFLSSMHMNGSGVYFASAFDNVINDIRALICGNETMFGIDLTSYPAASGSTFDESNANTIHSLMAHDCREKSWRVSGSKNWLTKVHEEGTLVTKETVEKNNSVEKRNGCGYMNSYFSSVGGGAGIINIYASKNSSVEHVHTFGATATSVGNISSTANVTIISGDPAPNGGSVGTLFAKDVVVIANARVNFGSVITTGLLDIRDDHSSISRSNIAGDLLISSSAKVLNSFISGNVISTSMPRFSNCDFQKNFTGGGSLQNTKVIGNVATVDNLRLVLIDVSLATLMVTGTGVSLEVQGGNFNRITFTAGVTGRWILFPSPRVNVTVDNWLPPTSTAGHGLFTINPLTNTIYTVHGGAWVDYRA</sequence>
<evidence type="ECO:0000313" key="2">
    <source>
        <dbReference type="Proteomes" id="UP000028721"/>
    </source>
</evidence>